<evidence type="ECO:0000259" key="10">
    <source>
        <dbReference type="Pfam" id="PF00962"/>
    </source>
</evidence>
<dbReference type="HAMAP" id="MF_00540">
    <property type="entry name" value="A_deaminase"/>
    <property type="match status" value="1"/>
</dbReference>
<feature type="binding site" evidence="9">
    <location>
        <position position="45"/>
    </location>
    <ligand>
        <name>substrate</name>
    </ligand>
</feature>
<feature type="binding site" evidence="9">
    <location>
        <position position="226"/>
    </location>
    <ligand>
        <name>Zn(2+)</name>
        <dbReference type="ChEBI" id="CHEBI:29105"/>
        <note>catalytic</note>
    </ligand>
</feature>
<keyword evidence="4 9" id="KW-0862">Zinc</keyword>
<evidence type="ECO:0000313" key="12">
    <source>
        <dbReference type="Proteomes" id="UP000646152"/>
    </source>
</evidence>
<organism evidence="11 12">
    <name type="scientific">Oceanisphaera marina</name>
    <dbReference type="NCBI Taxonomy" id="2017550"/>
    <lineage>
        <taxon>Bacteria</taxon>
        <taxon>Pseudomonadati</taxon>
        <taxon>Pseudomonadota</taxon>
        <taxon>Gammaproteobacteria</taxon>
        <taxon>Aeromonadales</taxon>
        <taxon>Aeromonadaceae</taxon>
        <taxon>Oceanisphaera</taxon>
    </lineage>
</organism>
<comment type="function">
    <text evidence="9">Catalyzes the hydrolytic deamination of adenosine and 2-deoxyadenosine.</text>
</comment>
<keyword evidence="12" id="KW-1185">Reference proteome</keyword>
<dbReference type="InterPro" id="IPR028893">
    <property type="entry name" value="A_deaminase"/>
</dbReference>
<dbReference type="NCBIfam" id="TIGR01430">
    <property type="entry name" value="aden_deam"/>
    <property type="match status" value="1"/>
</dbReference>
<dbReference type="InterPro" id="IPR032466">
    <property type="entry name" value="Metal_Hydrolase"/>
</dbReference>
<comment type="similarity">
    <text evidence="9">Belongs to the metallo-dependent hydrolases superfamily. Adenosine and AMP deaminases family. Adenosine deaminase subfamily.</text>
</comment>
<evidence type="ECO:0000256" key="2">
    <source>
        <dbReference type="ARBA" id="ARBA00022723"/>
    </source>
</evidence>
<dbReference type="PANTHER" id="PTHR11409">
    <property type="entry name" value="ADENOSINE DEAMINASE"/>
    <property type="match status" value="1"/>
</dbReference>
<evidence type="ECO:0000256" key="5">
    <source>
        <dbReference type="ARBA" id="ARBA00023080"/>
    </source>
</evidence>
<feature type="binding site" evidence="9">
    <location>
        <position position="199"/>
    </location>
    <ligand>
        <name>substrate</name>
    </ligand>
</feature>
<accession>A0ABQ1ILF6</accession>
<comment type="catalytic activity">
    <reaction evidence="7">
        <text>adenosine + H2O + H(+) = inosine + NH4(+)</text>
        <dbReference type="Rhea" id="RHEA:24408"/>
        <dbReference type="ChEBI" id="CHEBI:15377"/>
        <dbReference type="ChEBI" id="CHEBI:15378"/>
        <dbReference type="ChEBI" id="CHEBI:16335"/>
        <dbReference type="ChEBI" id="CHEBI:17596"/>
        <dbReference type="ChEBI" id="CHEBI:28938"/>
        <dbReference type="EC" id="3.5.4.4"/>
    </reaction>
    <physiologicalReaction direction="left-to-right" evidence="7">
        <dbReference type="Rhea" id="RHEA:24409"/>
    </physiologicalReaction>
</comment>
<evidence type="ECO:0000256" key="4">
    <source>
        <dbReference type="ARBA" id="ARBA00022833"/>
    </source>
</evidence>
<evidence type="ECO:0000256" key="8">
    <source>
        <dbReference type="ARBA" id="ARBA00049213"/>
    </source>
</evidence>
<evidence type="ECO:0000313" key="11">
    <source>
        <dbReference type="EMBL" id="GGB43612.1"/>
    </source>
</evidence>
<feature type="binding site" evidence="9">
    <location>
        <position position="43"/>
    </location>
    <ligand>
        <name>substrate</name>
    </ligand>
</feature>
<evidence type="ECO:0000256" key="9">
    <source>
        <dbReference type="HAMAP-Rule" id="MF_00540"/>
    </source>
</evidence>
<evidence type="ECO:0000256" key="6">
    <source>
        <dbReference type="ARBA" id="ARBA00031852"/>
    </source>
</evidence>
<sequence length="363" mass="39829">MGLYRYDFAIICNLKLTASYHFDNQEHTTMPDPSLPLLDLHRHLDGNIRPATILALGQRFNMMLPATNLKALRPYVQVQDNAPDLVSFLAKLDWGVKVLGNYDACRQVAYENVEDLQAAGIDYAELRFSPGYMAMNHQLDPQGVVEAVLDGVAAGSRDFAIPVKLIGIMSRTFGQTACEQELNACLTYKDRLVGMDLAGDELGFPGELFTAHFRRVRDAGLRITVHAGEAAGSASIWQAIKELGAERIGHGVKAVQDEALLDYLAEQRIGIESCLTSNLQTSTVTDLSQHPIHTFLARDIAVCLNTDDPAVQGIELRHEYTHAARAAGLTPAQLRQCQANALEMAFINAEEKAALLLASAERE</sequence>
<feature type="binding site" evidence="9">
    <location>
        <position position="43"/>
    </location>
    <ligand>
        <name>Zn(2+)</name>
        <dbReference type="ChEBI" id="CHEBI:29105"/>
        <note>catalytic</note>
    </ligand>
</feature>
<keyword evidence="2 9" id="KW-0479">Metal-binding</keyword>
<feature type="binding site" evidence="9">
    <location>
        <position position="307"/>
    </location>
    <ligand>
        <name>Zn(2+)</name>
        <dbReference type="ChEBI" id="CHEBI:29105"/>
        <note>catalytic</note>
    </ligand>
</feature>
<comment type="cofactor">
    <cofactor evidence="9">
        <name>Zn(2+)</name>
        <dbReference type="ChEBI" id="CHEBI:29105"/>
    </cofactor>
    <text evidence="9">Binds 1 zinc ion per subunit.</text>
</comment>
<gene>
    <name evidence="11" type="primary">add-1</name>
    <name evidence="9" type="synonym">add</name>
    <name evidence="11" type="ORF">GCM10011502_16170</name>
</gene>
<dbReference type="Proteomes" id="UP000646152">
    <property type="component" value="Unassembled WGS sequence"/>
</dbReference>
<dbReference type="Pfam" id="PF00962">
    <property type="entry name" value="A_deaminase"/>
    <property type="match status" value="1"/>
</dbReference>
<dbReference type="EC" id="3.5.4.4" evidence="1 9"/>
<protein>
    <recommendedName>
        <fullName evidence="1 9">Adenosine deaminase</fullName>
        <ecNumber evidence="1 9">3.5.4.4</ecNumber>
    </recommendedName>
    <alternativeName>
        <fullName evidence="6 9">Adenosine aminohydrolase</fullName>
    </alternativeName>
</protein>
<reference evidence="12" key="1">
    <citation type="journal article" date="2019" name="Int. J. Syst. Evol. Microbiol.">
        <title>The Global Catalogue of Microorganisms (GCM) 10K type strain sequencing project: providing services to taxonomists for standard genome sequencing and annotation.</title>
        <authorList>
            <consortium name="The Broad Institute Genomics Platform"/>
            <consortium name="The Broad Institute Genome Sequencing Center for Infectious Disease"/>
            <person name="Wu L."/>
            <person name="Ma J."/>
        </authorList>
    </citation>
    <scope>NUCLEOTIDE SEQUENCE [LARGE SCALE GENOMIC DNA]</scope>
    <source>
        <strain evidence="12">CGMCC 1.15923</strain>
    </source>
</reference>
<name>A0ABQ1ILF6_9GAMM</name>
<feature type="binding site" evidence="9">
    <location>
        <position position="41"/>
    </location>
    <ligand>
        <name>Zn(2+)</name>
        <dbReference type="ChEBI" id="CHEBI:29105"/>
        <note>catalytic</note>
    </ligand>
</feature>
<comment type="caution">
    <text evidence="11">The sequence shown here is derived from an EMBL/GenBank/DDBJ whole genome shotgun (WGS) entry which is preliminary data.</text>
</comment>
<keyword evidence="3 9" id="KW-0378">Hydrolase</keyword>
<evidence type="ECO:0000256" key="7">
    <source>
        <dbReference type="ARBA" id="ARBA00047989"/>
    </source>
</evidence>
<feature type="active site" description="Proton donor" evidence="9">
    <location>
        <position position="229"/>
    </location>
</feature>
<dbReference type="NCBIfam" id="NF006846">
    <property type="entry name" value="PRK09358.1-1"/>
    <property type="match status" value="1"/>
</dbReference>
<proteinExistence type="inferred from homology"/>
<dbReference type="InterPro" id="IPR001365">
    <property type="entry name" value="A_deaminase_dom"/>
</dbReference>
<feature type="domain" description="Adenosine deaminase" evidence="10">
    <location>
        <begin position="36"/>
        <end position="356"/>
    </location>
</feature>
<evidence type="ECO:0000256" key="1">
    <source>
        <dbReference type="ARBA" id="ARBA00012784"/>
    </source>
</evidence>
<dbReference type="Gene3D" id="3.20.20.140">
    <property type="entry name" value="Metal-dependent hydrolases"/>
    <property type="match status" value="1"/>
</dbReference>
<feature type="site" description="Important for catalytic activity" evidence="9">
    <location>
        <position position="250"/>
    </location>
</feature>
<comment type="catalytic activity">
    <reaction evidence="8">
        <text>2'-deoxyadenosine + H2O + H(+) = 2'-deoxyinosine + NH4(+)</text>
        <dbReference type="Rhea" id="RHEA:28190"/>
        <dbReference type="ChEBI" id="CHEBI:15377"/>
        <dbReference type="ChEBI" id="CHEBI:15378"/>
        <dbReference type="ChEBI" id="CHEBI:17256"/>
        <dbReference type="ChEBI" id="CHEBI:28938"/>
        <dbReference type="ChEBI" id="CHEBI:28997"/>
        <dbReference type="EC" id="3.5.4.4"/>
    </reaction>
    <physiologicalReaction direction="left-to-right" evidence="8">
        <dbReference type="Rhea" id="RHEA:28191"/>
    </physiologicalReaction>
</comment>
<feature type="binding site" evidence="9">
    <location>
        <position position="308"/>
    </location>
    <ligand>
        <name>substrate</name>
    </ligand>
</feature>
<dbReference type="PANTHER" id="PTHR11409:SF43">
    <property type="entry name" value="ADENOSINE DEAMINASE"/>
    <property type="match status" value="1"/>
</dbReference>
<dbReference type="InterPro" id="IPR006330">
    <property type="entry name" value="Ado/ade_deaminase"/>
</dbReference>
<evidence type="ECO:0000256" key="3">
    <source>
        <dbReference type="ARBA" id="ARBA00022801"/>
    </source>
</evidence>
<dbReference type="EMBL" id="BMKE01000011">
    <property type="protein sequence ID" value="GGB43612.1"/>
    <property type="molecule type" value="Genomic_DNA"/>
</dbReference>
<dbReference type="SUPFAM" id="SSF51556">
    <property type="entry name" value="Metallo-dependent hydrolases"/>
    <property type="match status" value="1"/>
</dbReference>
<keyword evidence="5 9" id="KW-0546">Nucleotide metabolism</keyword>